<dbReference type="PROSITE" id="PS51257">
    <property type="entry name" value="PROKAR_LIPOPROTEIN"/>
    <property type="match status" value="1"/>
</dbReference>
<evidence type="ECO:0000313" key="2">
    <source>
        <dbReference type="EMBL" id="TCO10802.1"/>
    </source>
</evidence>
<dbReference type="Pfam" id="PF18329">
    <property type="entry name" value="SGBP_B_XBD"/>
    <property type="match status" value="1"/>
</dbReference>
<feature type="domain" description="Surface glycan-binding protein B xyloglucan binding" evidence="1">
    <location>
        <begin position="214"/>
        <end position="412"/>
    </location>
</feature>
<keyword evidence="3" id="KW-1185">Reference proteome</keyword>
<name>A0A4R2GNC3_9BACT</name>
<dbReference type="Proteomes" id="UP000295221">
    <property type="component" value="Unassembled WGS sequence"/>
</dbReference>
<organism evidence="2 3">
    <name type="scientific">Natronoflexus pectinivorans</name>
    <dbReference type="NCBI Taxonomy" id="682526"/>
    <lineage>
        <taxon>Bacteria</taxon>
        <taxon>Pseudomonadati</taxon>
        <taxon>Bacteroidota</taxon>
        <taxon>Bacteroidia</taxon>
        <taxon>Marinilabiliales</taxon>
        <taxon>Marinilabiliaceae</taxon>
        <taxon>Natronoflexus</taxon>
    </lineage>
</organism>
<dbReference type="EMBL" id="SLWK01000001">
    <property type="protein sequence ID" value="TCO10802.1"/>
    <property type="molecule type" value="Genomic_DNA"/>
</dbReference>
<dbReference type="OrthoDB" id="660167at2"/>
<evidence type="ECO:0000259" key="1">
    <source>
        <dbReference type="Pfam" id="PF18329"/>
    </source>
</evidence>
<accession>A0A4R2GNC3</accession>
<dbReference type="InterPro" id="IPR013783">
    <property type="entry name" value="Ig-like_fold"/>
</dbReference>
<sequence>MKQYIKKDSPIFVVMLLLISIFAGTIFQSCDDDDDDNGMPEIQYIRITDPDKSDSLIVRAFLGNTIALVGSNLQNVVEIWFNDQPAKLNVNYITRRSIIVTIPNAIPEEVTNQITLVTRGGLEYKYDFQVVVPSPLLSSMLCEYVPDGEIAVIRGNYFIDDESAPLEVIFPGNIPGFVEEVSVTQVKVRVPEGTSSGPIAVRSIYGQSRSSFYFRDDRNIFLDFDHLFGAGWRPGNVRGDDPAGVSGNYLALTGAIADWDWLEDNLAMNLWGVSSPDHSAPLFDLMGNRLEDMVLKFEVNVVNPWAVGFMQLIFTRYDVANTNAYYSDESLGRALWRPWFTSGTPFQTDGWITVTIPMSEFRYSHNAEFNDLSLTYPDSFGGFTIFVWGPALDEEAGPADLFFAVDNIRVVPR</sequence>
<comment type="caution">
    <text evidence="2">The sequence shown here is derived from an EMBL/GenBank/DDBJ whole genome shotgun (WGS) entry which is preliminary data.</text>
</comment>
<proteinExistence type="predicted"/>
<protein>
    <recommendedName>
        <fullName evidence="1">Surface glycan-binding protein B xyloglucan binding domain-containing protein</fullName>
    </recommendedName>
</protein>
<dbReference type="AlphaFoldDB" id="A0A4R2GNC3"/>
<evidence type="ECO:0000313" key="3">
    <source>
        <dbReference type="Proteomes" id="UP000295221"/>
    </source>
</evidence>
<reference evidence="2 3" key="1">
    <citation type="submission" date="2019-03" db="EMBL/GenBank/DDBJ databases">
        <title>Genomic Encyclopedia of Type Strains, Phase IV (KMG-IV): sequencing the most valuable type-strain genomes for metagenomic binning, comparative biology and taxonomic classification.</title>
        <authorList>
            <person name="Goeker M."/>
        </authorList>
    </citation>
    <scope>NUCLEOTIDE SEQUENCE [LARGE SCALE GENOMIC DNA]</scope>
    <source>
        <strain evidence="2 3">DSM 24179</strain>
    </source>
</reference>
<dbReference type="GO" id="GO:0030247">
    <property type="term" value="F:polysaccharide binding"/>
    <property type="evidence" value="ECO:0007669"/>
    <property type="project" value="InterPro"/>
</dbReference>
<gene>
    <name evidence="2" type="ORF">EV194_101434</name>
</gene>
<dbReference type="RefSeq" id="WP_132431593.1">
    <property type="nucleotide sequence ID" value="NZ_SLWK01000001.1"/>
</dbReference>
<dbReference type="InterPro" id="IPR040475">
    <property type="entry name" value="SGBP_B_XBD"/>
</dbReference>
<dbReference type="Gene3D" id="2.60.40.10">
    <property type="entry name" value="Immunoglobulins"/>
    <property type="match status" value="2"/>
</dbReference>